<dbReference type="Proteomes" id="UP000641514">
    <property type="component" value="Unassembled WGS sequence"/>
</dbReference>
<name>A0A916X9K0_9ACTN</name>
<dbReference type="PROSITE" id="PS00211">
    <property type="entry name" value="ABC_TRANSPORTER_1"/>
    <property type="match status" value="2"/>
</dbReference>
<protein>
    <submittedName>
        <fullName evidence="9">ABC transporter ATP-binding protein</fullName>
    </submittedName>
</protein>
<evidence type="ECO:0000259" key="8">
    <source>
        <dbReference type="PROSITE" id="PS50893"/>
    </source>
</evidence>
<dbReference type="GO" id="GO:0005524">
    <property type="term" value="F:ATP binding"/>
    <property type="evidence" value="ECO:0007669"/>
    <property type="project" value="UniProtKB-KW"/>
</dbReference>
<sequence>MSSDVHIPHLIVRHRGTALADVSDIRLEPGTPTTIIGESGSGKSILAHGIMGSLPRTLTVEGELHFDGRKYNLRARATRKLWGRRFALLPQEPMLALDPTMRVRRQVAEGAQEFRSSATQALAKADASLTHLGLAHTAQSYPHTLSGGMAQRVTFAAASIGGAEVLIVDEPTKGLDTAAVDRLADLLIEHADRGGVLLTITHDLRLARRLGGQVLVMKDASVVERGPADQVLSSPDHPYSRRLVGAEPSHWQYPWQVTPPPAYAEELVNAREISKSYGDMTLFESLNIHIRAGERLALTGPSGAGKTTLGNALVGLTPVDHGDVTLSPTVEGVRRQKLYQDPAVSFPRRVRLELALRDVCKRHHIPEHRLETLLAEVGLNTAIVSRHPNEVSGGELQRLAIVRAMLVEPALIFVDEATSRLDLITQETTINCLMTELERTRCALLLVTHDHDLAEATTHRRLELGATPEVRAEVGATAQ</sequence>
<reference evidence="9" key="2">
    <citation type="submission" date="2020-09" db="EMBL/GenBank/DDBJ databases">
        <authorList>
            <person name="Sun Q."/>
            <person name="Zhou Y."/>
        </authorList>
    </citation>
    <scope>NUCLEOTIDE SEQUENCE</scope>
    <source>
        <strain evidence="9">CGMCC 1.15478</strain>
    </source>
</reference>
<evidence type="ECO:0000256" key="7">
    <source>
        <dbReference type="ARBA" id="ARBA00023136"/>
    </source>
</evidence>
<comment type="subcellular location">
    <subcellularLocation>
        <location evidence="1">Cell membrane</location>
        <topology evidence="1">Peripheral membrane protein</topology>
    </subcellularLocation>
</comment>
<feature type="domain" description="ABC transporter" evidence="8">
    <location>
        <begin position="268"/>
        <end position="474"/>
    </location>
</feature>
<evidence type="ECO:0000256" key="3">
    <source>
        <dbReference type="ARBA" id="ARBA00022448"/>
    </source>
</evidence>
<dbReference type="SMART" id="SM00382">
    <property type="entry name" value="AAA"/>
    <property type="match status" value="2"/>
</dbReference>
<dbReference type="InterPro" id="IPR003593">
    <property type="entry name" value="AAA+_ATPase"/>
</dbReference>
<comment type="caution">
    <text evidence="9">The sequence shown here is derived from an EMBL/GenBank/DDBJ whole genome shotgun (WGS) entry which is preliminary data.</text>
</comment>
<evidence type="ECO:0000313" key="9">
    <source>
        <dbReference type="EMBL" id="GGC54976.1"/>
    </source>
</evidence>
<dbReference type="PROSITE" id="PS50893">
    <property type="entry name" value="ABC_TRANSPORTER_2"/>
    <property type="match status" value="2"/>
</dbReference>
<dbReference type="SUPFAM" id="SSF52540">
    <property type="entry name" value="P-loop containing nucleoside triphosphate hydrolases"/>
    <property type="match status" value="2"/>
</dbReference>
<keyword evidence="7" id="KW-0472">Membrane</keyword>
<keyword evidence="6 9" id="KW-0067">ATP-binding</keyword>
<dbReference type="GO" id="GO:0016887">
    <property type="term" value="F:ATP hydrolysis activity"/>
    <property type="evidence" value="ECO:0007669"/>
    <property type="project" value="InterPro"/>
</dbReference>
<dbReference type="PANTHER" id="PTHR43297:SF7">
    <property type="entry name" value="D,D-DIPEPTIDE TRANSPORT ATP-BINDING PROTEIN DDPD-RELATED"/>
    <property type="match status" value="1"/>
</dbReference>
<dbReference type="AlphaFoldDB" id="A0A916X9K0"/>
<keyword evidence="3" id="KW-0813">Transport</keyword>
<proteinExistence type="inferred from homology"/>
<evidence type="ECO:0000313" key="10">
    <source>
        <dbReference type="Proteomes" id="UP000641514"/>
    </source>
</evidence>
<comment type="similarity">
    <text evidence="2">Belongs to the ABC transporter superfamily.</text>
</comment>
<dbReference type="InterPro" id="IPR003439">
    <property type="entry name" value="ABC_transporter-like_ATP-bd"/>
</dbReference>
<dbReference type="Gene3D" id="3.40.50.300">
    <property type="entry name" value="P-loop containing nucleotide triphosphate hydrolases"/>
    <property type="match status" value="2"/>
</dbReference>
<keyword evidence="5" id="KW-0547">Nucleotide-binding</keyword>
<evidence type="ECO:0000256" key="4">
    <source>
        <dbReference type="ARBA" id="ARBA00022475"/>
    </source>
</evidence>
<dbReference type="EMBL" id="BMJH01000001">
    <property type="protein sequence ID" value="GGC54976.1"/>
    <property type="molecule type" value="Genomic_DNA"/>
</dbReference>
<evidence type="ECO:0000256" key="5">
    <source>
        <dbReference type="ARBA" id="ARBA00022741"/>
    </source>
</evidence>
<reference evidence="9" key="1">
    <citation type="journal article" date="2014" name="Int. J. Syst. Evol. Microbiol.">
        <title>Complete genome sequence of Corynebacterium casei LMG S-19264T (=DSM 44701T), isolated from a smear-ripened cheese.</title>
        <authorList>
            <consortium name="US DOE Joint Genome Institute (JGI-PGF)"/>
            <person name="Walter F."/>
            <person name="Albersmeier A."/>
            <person name="Kalinowski J."/>
            <person name="Ruckert C."/>
        </authorList>
    </citation>
    <scope>NUCLEOTIDE SEQUENCE</scope>
    <source>
        <strain evidence="9">CGMCC 1.15478</strain>
    </source>
</reference>
<evidence type="ECO:0000256" key="2">
    <source>
        <dbReference type="ARBA" id="ARBA00005417"/>
    </source>
</evidence>
<dbReference type="Pfam" id="PF00005">
    <property type="entry name" value="ABC_tran"/>
    <property type="match status" value="2"/>
</dbReference>
<dbReference type="GO" id="GO:0005886">
    <property type="term" value="C:plasma membrane"/>
    <property type="evidence" value="ECO:0007669"/>
    <property type="project" value="UniProtKB-SubCell"/>
</dbReference>
<organism evidence="9 10">
    <name type="scientific">Hoyosella rhizosphaerae</name>
    <dbReference type="NCBI Taxonomy" id="1755582"/>
    <lineage>
        <taxon>Bacteria</taxon>
        <taxon>Bacillati</taxon>
        <taxon>Actinomycetota</taxon>
        <taxon>Actinomycetes</taxon>
        <taxon>Mycobacteriales</taxon>
        <taxon>Hoyosellaceae</taxon>
        <taxon>Hoyosella</taxon>
    </lineage>
</organism>
<evidence type="ECO:0000256" key="6">
    <source>
        <dbReference type="ARBA" id="ARBA00022840"/>
    </source>
</evidence>
<keyword evidence="10" id="KW-1185">Reference proteome</keyword>
<dbReference type="InterPro" id="IPR050388">
    <property type="entry name" value="ABC_Ni/Peptide_Import"/>
</dbReference>
<dbReference type="PANTHER" id="PTHR43297">
    <property type="entry name" value="OLIGOPEPTIDE TRANSPORT ATP-BINDING PROTEIN APPD"/>
    <property type="match status" value="1"/>
</dbReference>
<accession>A0A916X9K0</accession>
<evidence type="ECO:0000256" key="1">
    <source>
        <dbReference type="ARBA" id="ARBA00004202"/>
    </source>
</evidence>
<gene>
    <name evidence="9" type="ORF">GCM10011410_04220</name>
</gene>
<dbReference type="RefSeq" id="WP_188670194.1">
    <property type="nucleotide sequence ID" value="NZ_BMJH01000001.1"/>
</dbReference>
<feature type="domain" description="ABC transporter" evidence="8">
    <location>
        <begin position="5"/>
        <end position="244"/>
    </location>
</feature>
<dbReference type="InterPro" id="IPR027417">
    <property type="entry name" value="P-loop_NTPase"/>
</dbReference>
<dbReference type="InterPro" id="IPR017871">
    <property type="entry name" value="ABC_transporter-like_CS"/>
</dbReference>
<keyword evidence="4" id="KW-1003">Cell membrane</keyword>